<evidence type="ECO:0000313" key="3">
    <source>
        <dbReference type="Proteomes" id="UP000294114"/>
    </source>
</evidence>
<dbReference type="Proteomes" id="UP000294114">
    <property type="component" value="Unassembled WGS sequence"/>
</dbReference>
<dbReference type="EMBL" id="SHLD01000001">
    <property type="protein sequence ID" value="RZU72317.1"/>
    <property type="molecule type" value="Genomic_DNA"/>
</dbReference>
<dbReference type="AlphaFoldDB" id="A0A4Q8B465"/>
<sequence length="108" mass="11023">MALVLPLLLILIFGIIDFGRMLNNQIALTEAARDAARVASFGGDPTARATRIVSGDVVVKVTGSCSGPGQDAEVTVTNDFSFVTPIGLLGGGFDGEVTLTGTGVVPCQ</sequence>
<evidence type="ECO:0000313" key="2">
    <source>
        <dbReference type="EMBL" id="RZU72317.1"/>
    </source>
</evidence>
<gene>
    <name evidence="2" type="ORF">EV384_0676</name>
</gene>
<keyword evidence="3" id="KW-1185">Reference proteome</keyword>
<name>A0A4Q8B465_9ACTN</name>
<accession>A0A4Q8B465</accession>
<feature type="domain" description="TadE-like" evidence="1">
    <location>
        <begin position="1"/>
        <end position="37"/>
    </location>
</feature>
<protein>
    <submittedName>
        <fullName evidence="2">TadE-like protein</fullName>
    </submittedName>
</protein>
<evidence type="ECO:0000259" key="1">
    <source>
        <dbReference type="Pfam" id="PF07811"/>
    </source>
</evidence>
<organism evidence="2 3">
    <name type="scientific">Micromonospora kangleipakensis</name>
    <dbReference type="NCBI Taxonomy" id="1077942"/>
    <lineage>
        <taxon>Bacteria</taxon>
        <taxon>Bacillati</taxon>
        <taxon>Actinomycetota</taxon>
        <taxon>Actinomycetes</taxon>
        <taxon>Micromonosporales</taxon>
        <taxon>Micromonosporaceae</taxon>
        <taxon>Micromonospora</taxon>
    </lineage>
</organism>
<dbReference type="InterPro" id="IPR012495">
    <property type="entry name" value="TadE-like_dom"/>
</dbReference>
<dbReference type="Pfam" id="PF07811">
    <property type="entry name" value="TadE"/>
    <property type="match status" value="1"/>
</dbReference>
<comment type="caution">
    <text evidence="2">The sequence shown here is derived from an EMBL/GenBank/DDBJ whole genome shotgun (WGS) entry which is preliminary data.</text>
</comment>
<proteinExistence type="predicted"/>
<reference evidence="2 3" key="1">
    <citation type="submission" date="2019-02" db="EMBL/GenBank/DDBJ databases">
        <title>Sequencing the genomes of 1000 actinobacteria strains.</title>
        <authorList>
            <person name="Klenk H.-P."/>
        </authorList>
    </citation>
    <scope>NUCLEOTIDE SEQUENCE [LARGE SCALE GENOMIC DNA]</scope>
    <source>
        <strain evidence="2 3">DSM 45612</strain>
    </source>
</reference>